<evidence type="ECO:0000259" key="3">
    <source>
        <dbReference type="PROSITE" id="PS51462"/>
    </source>
</evidence>
<dbReference type="GO" id="GO:0016787">
    <property type="term" value="F:hydrolase activity"/>
    <property type="evidence" value="ECO:0007669"/>
    <property type="project" value="UniProtKB-KW"/>
</dbReference>
<organism evidence="4 5">
    <name type="scientific">Salipiger aestuarii</name>
    <dbReference type="NCBI Taxonomy" id="568098"/>
    <lineage>
        <taxon>Bacteria</taxon>
        <taxon>Pseudomonadati</taxon>
        <taxon>Pseudomonadota</taxon>
        <taxon>Alphaproteobacteria</taxon>
        <taxon>Rhodobacterales</taxon>
        <taxon>Roseobacteraceae</taxon>
        <taxon>Salipiger</taxon>
    </lineage>
</organism>
<feature type="domain" description="Nudix hydrolase" evidence="3">
    <location>
        <begin position="1"/>
        <end position="126"/>
    </location>
</feature>
<keyword evidence="2" id="KW-0378">Hydrolase</keyword>
<dbReference type="Proteomes" id="UP000249165">
    <property type="component" value="Unassembled WGS sequence"/>
</dbReference>
<reference evidence="4 5" key="1">
    <citation type="submission" date="2018-06" db="EMBL/GenBank/DDBJ databases">
        <title>Genomic Encyclopedia of Archaeal and Bacterial Type Strains, Phase II (KMG-II): from individual species to whole genera.</title>
        <authorList>
            <person name="Goeker M."/>
        </authorList>
    </citation>
    <scope>NUCLEOTIDE SEQUENCE [LARGE SCALE GENOMIC DNA]</scope>
    <source>
        <strain evidence="4 5">DSM 22011</strain>
    </source>
</reference>
<accession>A0A327Y6I8</accession>
<sequence length="130" mass="14447">MSYAGAKLMLFLGSDLLVIRRDDTPGIPWPNCLDFPGGGREGTERPEECALRETREETGLDLPETALAWRQQHGPSWFFAAHLPSEAASRVVFGGEGRGWGLMAPDIYLERDDAIPHFRQMLDAYLGSRG</sequence>
<dbReference type="PROSITE" id="PS51462">
    <property type="entry name" value="NUDIX"/>
    <property type="match status" value="1"/>
</dbReference>
<evidence type="ECO:0000256" key="2">
    <source>
        <dbReference type="ARBA" id="ARBA00022801"/>
    </source>
</evidence>
<keyword evidence="5" id="KW-1185">Reference proteome</keyword>
<dbReference type="Gene3D" id="3.90.79.10">
    <property type="entry name" value="Nucleoside Triphosphate Pyrophosphohydrolase"/>
    <property type="match status" value="1"/>
</dbReference>
<dbReference type="AlphaFoldDB" id="A0A327Y6I8"/>
<name>A0A327Y6I8_9RHOB</name>
<proteinExistence type="predicted"/>
<dbReference type="InterPro" id="IPR000086">
    <property type="entry name" value="NUDIX_hydrolase_dom"/>
</dbReference>
<dbReference type="InterPro" id="IPR020084">
    <property type="entry name" value="NUDIX_hydrolase_CS"/>
</dbReference>
<comment type="caution">
    <text evidence="4">The sequence shown here is derived from an EMBL/GenBank/DDBJ whole genome shotgun (WGS) entry which is preliminary data.</text>
</comment>
<dbReference type="OrthoDB" id="289720at2"/>
<evidence type="ECO:0000313" key="4">
    <source>
        <dbReference type="EMBL" id="RAK16700.1"/>
    </source>
</evidence>
<dbReference type="PROSITE" id="PS00893">
    <property type="entry name" value="NUDIX_BOX"/>
    <property type="match status" value="1"/>
</dbReference>
<dbReference type="EMBL" id="QLMG01000019">
    <property type="protein sequence ID" value="RAK16700.1"/>
    <property type="molecule type" value="Genomic_DNA"/>
</dbReference>
<evidence type="ECO:0000313" key="5">
    <source>
        <dbReference type="Proteomes" id="UP000249165"/>
    </source>
</evidence>
<comment type="cofactor">
    <cofactor evidence="1">
        <name>Mg(2+)</name>
        <dbReference type="ChEBI" id="CHEBI:18420"/>
    </cofactor>
</comment>
<dbReference type="Pfam" id="PF00293">
    <property type="entry name" value="NUDIX"/>
    <property type="match status" value="1"/>
</dbReference>
<evidence type="ECO:0000256" key="1">
    <source>
        <dbReference type="ARBA" id="ARBA00001946"/>
    </source>
</evidence>
<dbReference type="SUPFAM" id="SSF55811">
    <property type="entry name" value="Nudix"/>
    <property type="match status" value="1"/>
</dbReference>
<dbReference type="InterPro" id="IPR015797">
    <property type="entry name" value="NUDIX_hydrolase-like_dom_sf"/>
</dbReference>
<dbReference type="CDD" id="cd04682">
    <property type="entry name" value="NUDIX_Hydrolase"/>
    <property type="match status" value="1"/>
</dbReference>
<protein>
    <submittedName>
        <fullName evidence="4">8-oxo-dGTP diphosphatase</fullName>
    </submittedName>
</protein>
<gene>
    <name evidence="4" type="ORF">ATI53_101964</name>
</gene>